<dbReference type="EMBL" id="GBXM01046125">
    <property type="protein sequence ID" value="JAH62452.1"/>
    <property type="molecule type" value="Transcribed_RNA"/>
</dbReference>
<accession>A0A0E9U9Q4</accession>
<reference evidence="1" key="1">
    <citation type="submission" date="2014-11" db="EMBL/GenBank/DDBJ databases">
        <authorList>
            <person name="Amaro Gonzalez C."/>
        </authorList>
    </citation>
    <scope>NUCLEOTIDE SEQUENCE</scope>
</reference>
<sequence>MYYTFQSVFALQSITWLMYWKMYEYDY</sequence>
<proteinExistence type="predicted"/>
<protein>
    <submittedName>
        <fullName evidence="1">Uncharacterized protein</fullName>
    </submittedName>
</protein>
<name>A0A0E9U9Q4_ANGAN</name>
<organism evidence="1">
    <name type="scientific">Anguilla anguilla</name>
    <name type="common">European freshwater eel</name>
    <name type="synonym">Muraena anguilla</name>
    <dbReference type="NCBI Taxonomy" id="7936"/>
    <lineage>
        <taxon>Eukaryota</taxon>
        <taxon>Metazoa</taxon>
        <taxon>Chordata</taxon>
        <taxon>Craniata</taxon>
        <taxon>Vertebrata</taxon>
        <taxon>Euteleostomi</taxon>
        <taxon>Actinopterygii</taxon>
        <taxon>Neopterygii</taxon>
        <taxon>Teleostei</taxon>
        <taxon>Anguilliformes</taxon>
        <taxon>Anguillidae</taxon>
        <taxon>Anguilla</taxon>
    </lineage>
</organism>
<dbReference type="AlphaFoldDB" id="A0A0E9U9Q4"/>
<evidence type="ECO:0000313" key="1">
    <source>
        <dbReference type="EMBL" id="JAH62452.1"/>
    </source>
</evidence>
<reference evidence="1" key="2">
    <citation type="journal article" date="2015" name="Fish Shellfish Immunol.">
        <title>Early steps in the European eel (Anguilla anguilla)-Vibrio vulnificus interaction in the gills: Role of the RtxA13 toxin.</title>
        <authorList>
            <person name="Callol A."/>
            <person name="Pajuelo D."/>
            <person name="Ebbesson L."/>
            <person name="Teles M."/>
            <person name="MacKenzie S."/>
            <person name="Amaro C."/>
        </authorList>
    </citation>
    <scope>NUCLEOTIDE SEQUENCE</scope>
</reference>